<feature type="transmembrane region" description="Helical" evidence="1">
    <location>
        <begin position="62"/>
        <end position="82"/>
    </location>
</feature>
<evidence type="ECO:0000313" key="2">
    <source>
        <dbReference type="EMBL" id="KRN77012.1"/>
    </source>
</evidence>
<name>A0A0R2JS08_9LACO</name>
<organism evidence="2 3">
    <name type="scientific">Weissella minor</name>
    <dbReference type="NCBI Taxonomy" id="1620"/>
    <lineage>
        <taxon>Bacteria</taxon>
        <taxon>Bacillati</taxon>
        <taxon>Bacillota</taxon>
        <taxon>Bacilli</taxon>
        <taxon>Lactobacillales</taxon>
        <taxon>Lactobacillaceae</taxon>
        <taxon>Weissella</taxon>
    </lineage>
</organism>
<dbReference type="AlphaFoldDB" id="A0A0R2JS08"/>
<keyword evidence="1" id="KW-0812">Transmembrane</keyword>
<comment type="caution">
    <text evidence="2">The sequence shown here is derived from an EMBL/GenBank/DDBJ whole genome shotgun (WGS) entry which is preliminary data.</text>
</comment>
<protein>
    <recommendedName>
        <fullName evidence="4">Branched-chain amino acid transporter AzlD</fullName>
    </recommendedName>
</protein>
<feature type="transmembrane region" description="Helical" evidence="1">
    <location>
        <begin position="37"/>
        <end position="56"/>
    </location>
</feature>
<accession>A0A0R2JS08</accession>
<dbReference type="RefSeq" id="WP_057787904.1">
    <property type="nucleotide sequence ID" value="NZ_JQCD01000024.1"/>
</dbReference>
<dbReference type="EMBL" id="JQCD01000024">
    <property type="protein sequence ID" value="KRN77012.1"/>
    <property type="molecule type" value="Genomic_DNA"/>
</dbReference>
<keyword evidence="1" id="KW-0472">Membrane</keyword>
<dbReference type="PATRIC" id="fig|1620.3.peg.532"/>
<keyword evidence="1" id="KW-1133">Transmembrane helix</keyword>
<evidence type="ECO:0000313" key="3">
    <source>
        <dbReference type="Proteomes" id="UP000051673"/>
    </source>
</evidence>
<feature type="transmembrane region" description="Helical" evidence="1">
    <location>
        <begin position="89"/>
        <end position="106"/>
    </location>
</feature>
<dbReference type="PIRSF" id="PIRSF003203">
    <property type="entry name" value="AzlD"/>
    <property type="match status" value="1"/>
</dbReference>
<gene>
    <name evidence="2" type="ORF">IV67_GL000525</name>
</gene>
<sequence length="107" mass="11929">MTLPQQIITVAMAVLATMLTRFLPFLLFPSQNKTPRFVIQLGELLPPAILGMLVIYSYREQLLHPTSMSVIALIAGLVTVGLHVWKRNMVLSILGGTAVYMFFINIL</sequence>
<proteinExistence type="predicted"/>
<feature type="transmembrane region" description="Helical" evidence="1">
    <location>
        <begin position="6"/>
        <end position="28"/>
    </location>
</feature>
<dbReference type="STRING" id="1620.IV67_GL000525"/>
<evidence type="ECO:0000256" key="1">
    <source>
        <dbReference type="SAM" id="Phobius"/>
    </source>
</evidence>
<evidence type="ECO:0008006" key="4">
    <source>
        <dbReference type="Google" id="ProtNLM"/>
    </source>
</evidence>
<dbReference type="OrthoDB" id="308265at2"/>
<dbReference type="Proteomes" id="UP000051673">
    <property type="component" value="Unassembled WGS sequence"/>
</dbReference>
<reference evidence="2 3" key="1">
    <citation type="journal article" date="2015" name="Genome Announc.">
        <title>Expanding the biotechnology potential of lactobacilli through comparative genomics of 213 strains and associated genera.</title>
        <authorList>
            <person name="Sun Z."/>
            <person name="Harris H.M."/>
            <person name="McCann A."/>
            <person name="Guo C."/>
            <person name="Argimon S."/>
            <person name="Zhang W."/>
            <person name="Yang X."/>
            <person name="Jeffery I.B."/>
            <person name="Cooney J.C."/>
            <person name="Kagawa T.F."/>
            <person name="Liu W."/>
            <person name="Song Y."/>
            <person name="Salvetti E."/>
            <person name="Wrobel A."/>
            <person name="Rasinkangas P."/>
            <person name="Parkhill J."/>
            <person name="Rea M.C."/>
            <person name="O'Sullivan O."/>
            <person name="Ritari J."/>
            <person name="Douillard F.P."/>
            <person name="Paul Ross R."/>
            <person name="Yang R."/>
            <person name="Briner A.E."/>
            <person name="Felis G.E."/>
            <person name="de Vos W.M."/>
            <person name="Barrangou R."/>
            <person name="Klaenhammer T.R."/>
            <person name="Caufield P.W."/>
            <person name="Cui Y."/>
            <person name="Zhang H."/>
            <person name="O'Toole P.W."/>
        </authorList>
    </citation>
    <scope>NUCLEOTIDE SEQUENCE [LARGE SCALE GENOMIC DNA]</scope>
    <source>
        <strain evidence="2 3">DSM 20014</strain>
    </source>
</reference>
<keyword evidence="3" id="KW-1185">Reference proteome</keyword>
<dbReference type="InterPro" id="IPR008407">
    <property type="entry name" value="Brnchd-chn_aa_trnsp_AzlD"/>
</dbReference>
<dbReference type="Pfam" id="PF05437">
    <property type="entry name" value="AzlD"/>
    <property type="match status" value="1"/>
</dbReference>